<dbReference type="InterPro" id="IPR001452">
    <property type="entry name" value="SH3_domain"/>
</dbReference>
<feature type="compositionally biased region" description="Basic and acidic residues" evidence="12">
    <location>
        <begin position="432"/>
        <end position="443"/>
    </location>
</feature>
<feature type="compositionally biased region" description="Basic and acidic residues" evidence="12">
    <location>
        <begin position="525"/>
        <end position="535"/>
    </location>
</feature>
<dbReference type="InterPro" id="IPR036028">
    <property type="entry name" value="SH3-like_dom_sf"/>
</dbReference>
<dbReference type="InterPro" id="IPR013761">
    <property type="entry name" value="SAM/pointed_sf"/>
</dbReference>
<keyword evidence="9" id="KW-0009">Actin-binding</keyword>
<dbReference type="InterPro" id="IPR007131">
    <property type="entry name" value="SHD1"/>
</dbReference>
<feature type="region of interest" description="Disordered" evidence="12">
    <location>
        <begin position="396"/>
        <end position="535"/>
    </location>
</feature>
<comment type="similarity">
    <text evidence="4">Belongs to the SLA1 family.</text>
</comment>
<feature type="compositionally biased region" description="Acidic residues" evidence="12">
    <location>
        <begin position="309"/>
        <end position="319"/>
    </location>
</feature>
<evidence type="ECO:0000256" key="10">
    <source>
        <dbReference type="ARBA" id="ARBA00023212"/>
    </source>
</evidence>
<keyword evidence="10" id="KW-0206">Cytoskeleton</keyword>
<dbReference type="PANTHER" id="PTHR15735">
    <property type="entry name" value="FCH AND DOUBLE SH3 DOMAINS PROTEIN"/>
    <property type="match status" value="1"/>
</dbReference>
<dbReference type="GO" id="GO:0043130">
    <property type="term" value="F:ubiquitin binding"/>
    <property type="evidence" value="ECO:0007669"/>
    <property type="project" value="InterPro"/>
</dbReference>
<feature type="domain" description="SH3" evidence="13">
    <location>
        <begin position="336"/>
        <end position="396"/>
    </location>
</feature>
<feature type="compositionally biased region" description="Pro residues" evidence="12">
    <location>
        <begin position="1062"/>
        <end position="1071"/>
    </location>
</feature>
<keyword evidence="15" id="KW-1185">Reference proteome</keyword>
<feature type="compositionally biased region" description="Polar residues" evidence="12">
    <location>
        <begin position="716"/>
        <end position="731"/>
    </location>
</feature>
<feature type="compositionally biased region" description="Pro residues" evidence="12">
    <location>
        <begin position="831"/>
        <end position="844"/>
    </location>
</feature>
<comment type="subcellular location">
    <subcellularLocation>
        <location evidence="3">Cell membrane</location>
        <topology evidence="3">Peripheral membrane protein</topology>
        <orientation evidence="3">Cytoplasmic side</orientation>
    </subcellularLocation>
    <subcellularLocation>
        <location evidence="2">Cytoplasm</location>
        <location evidence="2">Cytoskeleton</location>
        <location evidence="2">Actin patch</location>
    </subcellularLocation>
    <subcellularLocation>
        <location evidence="1">Endosome membrane</location>
        <topology evidence="1">Peripheral membrane protein</topology>
        <orientation evidence="1">Cytoplasmic side</orientation>
    </subcellularLocation>
</comment>
<feature type="domain" description="SH3" evidence="13">
    <location>
        <begin position="73"/>
        <end position="133"/>
    </location>
</feature>
<evidence type="ECO:0000256" key="9">
    <source>
        <dbReference type="ARBA" id="ARBA00023203"/>
    </source>
</evidence>
<dbReference type="InterPro" id="IPR035800">
    <property type="entry name" value="Sla1_SH3_1"/>
</dbReference>
<dbReference type="GO" id="GO:0030674">
    <property type="term" value="F:protein-macromolecule adaptor activity"/>
    <property type="evidence" value="ECO:0007669"/>
    <property type="project" value="InterPro"/>
</dbReference>
<feature type="compositionally biased region" description="Pro residues" evidence="12">
    <location>
        <begin position="399"/>
        <end position="412"/>
    </location>
</feature>
<keyword evidence="8" id="KW-0967">Endosome</keyword>
<evidence type="ECO:0000256" key="11">
    <source>
        <dbReference type="PROSITE-ProRule" id="PRU00192"/>
    </source>
</evidence>
<feature type="compositionally biased region" description="Low complexity" evidence="12">
    <location>
        <begin position="279"/>
        <end position="290"/>
    </location>
</feature>
<reference evidence="14 15" key="1">
    <citation type="journal article" date="2019" name="Nat. Ecol. Evol.">
        <title>Megaphylogeny resolves global patterns of mushroom evolution.</title>
        <authorList>
            <person name="Varga T."/>
            <person name="Krizsan K."/>
            <person name="Foldi C."/>
            <person name="Dima B."/>
            <person name="Sanchez-Garcia M."/>
            <person name="Sanchez-Ramirez S."/>
            <person name="Szollosi G.J."/>
            <person name="Szarkandi J.G."/>
            <person name="Papp V."/>
            <person name="Albert L."/>
            <person name="Andreopoulos W."/>
            <person name="Angelini C."/>
            <person name="Antonin V."/>
            <person name="Barry K.W."/>
            <person name="Bougher N.L."/>
            <person name="Buchanan P."/>
            <person name="Buyck B."/>
            <person name="Bense V."/>
            <person name="Catcheside P."/>
            <person name="Chovatia M."/>
            <person name="Cooper J."/>
            <person name="Damon W."/>
            <person name="Desjardin D."/>
            <person name="Finy P."/>
            <person name="Geml J."/>
            <person name="Haridas S."/>
            <person name="Hughes K."/>
            <person name="Justo A."/>
            <person name="Karasinski D."/>
            <person name="Kautmanova I."/>
            <person name="Kiss B."/>
            <person name="Kocsube S."/>
            <person name="Kotiranta H."/>
            <person name="LaButti K.M."/>
            <person name="Lechner B.E."/>
            <person name="Liimatainen K."/>
            <person name="Lipzen A."/>
            <person name="Lukacs Z."/>
            <person name="Mihaltcheva S."/>
            <person name="Morgado L.N."/>
            <person name="Niskanen T."/>
            <person name="Noordeloos M.E."/>
            <person name="Ohm R.A."/>
            <person name="Ortiz-Santana B."/>
            <person name="Ovrebo C."/>
            <person name="Racz N."/>
            <person name="Riley R."/>
            <person name="Savchenko A."/>
            <person name="Shiryaev A."/>
            <person name="Soop K."/>
            <person name="Spirin V."/>
            <person name="Szebenyi C."/>
            <person name="Tomsovsky M."/>
            <person name="Tulloss R.E."/>
            <person name="Uehling J."/>
            <person name="Grigoriev I.V."/>
            <person name="Vagvolgyi C."/>
            <person name="Papp T."/>
            <person name="Martin F.M."/>
            <person name="Miettinen O."/>
            <person name="Hibbett D.S."/>
            <person name="Nagy L.G."/>
        </authorList>
    </citation>
    <scope>NUCLEOTIDE SEQUENCE [LARGE SCALE GENOMIC DNA]</scope>
    <source>
        <strain evidence="14 15">CBS 166.37</strain>
    </source>
</reference>
<evidence type="ECO:0000256" key="8">
    <source>
        <dbReference type="ARBA" id="ARBA00022753"/>
    </source>
</evidence>
<organism evidence="14 15">
    <name type="scientific">Crucibulum laeve</name>
    <dbReference type="NCBI Taxonomy" id="68775"/>
    <lineage>
        <taxon>Eukaryota</taxon>
        <taxon>Fungi</taxon>
        <taxon>Dikarya</taxon>
        <taxon>Basidiomycota</taxon>
        <taxon>Agaricomycotina</taxon>
        <taxon>Agaricomycetes</taxon>
        <taxon>Agaricomycetidae</taxon>
        <taxon>Agaricales</taxon>
        <taxon>Agaricineae</taxon>
        <taxon>Nidulariaceae</taxon>
        <taxon>Crucibulum</taxon>
    </lineage>
</organism>
<keyword evidence="7" id="KW-0254">Endocytosis</keyword>
<dbReference type="InterPro" id="IPR056996">
    <property type="entry name" value="PH_SLA1"/>
</dbReference>
<dbReference type="Gene3D" id="1.10.150.50">
    <property type="entry name" value="Transcription Factor, Ets-1"/>
    <property type="match status" value="1"/>
</dbReference>
<dbReference type="Pfam" id="PF03983">
    <property type="entry name" value="SHD1"/>
    <property type="match status" value="1"/>
</dbReference>
<accession>A0A5C3MQP8</accession>
<dbReference type="AlphaFoldDB" id="A0A5C3MQP8"/>
<dbReference type="OrthoDB" id="5971719at2759"/>
<evidence type="ECO:0000313" key="15">
    <source>
        <dbReference type="Proteomes" id="UP000308652"/>
    </source>
</evidence>
<gene>
    <name evidence="14" type="ORF">BDQ12DRAFT_675175</name>
</gene>
<evidence type="ECO:0000256" key="2">
    <source>
        <dbReference type="ARBA" id="ARBA00004134"/>
    </source>
</evidence>
<feature type="compositionally biased region" description="Polar residues" evidence="12">
    <location>
        <begin position="768"/>
        <end position="783"/>
    </location>
</feature>
<feature type="compositionally biased region" description="Basic and acidic residues" evidence="12">
    <location>
        <begin position="246"/>
        <end position="260"/>
    </location>
</feature>
<evidence type="ECO:0000256" key="7">
    <source>
        <dbReference type="ARBA" id="ARBA00022583"/>
    </source>
</evidence>
<dbReference type="GO" id="GO:0030479">
    <property type="term" value="C:actin cortical patch"/>
    <property type="evidence" value="ECO:0007669"/>
    <property type="project" value="UniProtKB-SubCell"/>
</dbReference>
<feature type="compositionally biased region" description="Polar residues" evidence="12">
    <location>
        <begin position="1088"/>
        <end position="1104"/>
    </location>
</feature>
<feature type="domain" description="SH3" evidence="13">
    <location>
        <begin position="8"/>
        <end position="70"/>
    </location>
</feature>
<dbReference type="Pfam" id="PF00018">
    <property type="entry name" value="SH3_1"/>
    <property type="match status" value="1"/>
</dbReference>
<dbReference type="PROSITE" id="PS50002">
    <property type="entry name" value="SH3"/>
    <property type="match status" value="3"/>
</dbReference>
<dbReference type="GO" id="GO:0006897">
    <property type="term" value="P:endocytosis"/>
    <property type="evidence" value="ECO:0007669"/>
    <property type="project" value="UniProtKB-KW"/>
</dbReference>
<dbReference type="PANTHER" id="PTHR15735:SF21">
    <property type="entry name" value="PROTEIN NERVOUS WRECK"/>
    <property type="match status" value="1"/>
</dbReference>
<feature type="compositionally biased region" description="Low complexity" evidence="12">
    <location>
        <begin position="784"/>
        <end position="804"/>
    </location>
</feature>
<dbReference type="Gene3D" id="2.30.30.700">
    <property type="entry name" value="SLA1 homology domain 1"/>
    <property type="match status" value="1"/>
</dbReference>
<feature type="region of interest" description="Disordered" evidence="12">
    <location>
        <begin position="1061"/>
        <end position="1134"/>
    </location>
</feature>
<dbReference type="SMART" id="SM00326">
    <property type="entry name" value="SH3"/>
    <property type="match status" value="3"/>
</dbReference>
<dbReference type="Pfam" id="PF24081">
    <property type="entry name" value="PH_SLA1"/>
    <property type="match status" value="1"/>
</dbReference>
<protein>
    <recommendedName>
        <fullName evidence="5">Actin cytoskeleton-regulatory complex protein SLA1</fullName>
    </recommendedName>
</protein>
<evidence type="ECO:0000256" key="6">
    <source>
        <dbReference type="ARBA" id="ARBA00022443"/>
    </source>
</evidence>
<dbReference type="STRING" id="68775.A0A5C3MQP8"/>
<keyword evidence="6 11" id="KW-0728">SH3 domain</keyword>
<feature type="compositionally biased region" description="Low complexity" evidence="12">
    <location>
        <begin position="845"/>
        <end position="876"/>
    </location>
</feature>
<dbReference type="Pfam" id="PF14604">
    <property type="entry name" value="SH3_9"/>
    <property type="match status" value="2"/>
</dbReference>
<evidence type="ECO:0000256" key="4">
    <source>
        <dbReference type="ARBA" id="ARBA00007948"/>
    </source>
</evidence>
<evidence type="ECO:0000313" key="14">
    <source>
        <dbReference type="EMBL" id="TFK43561.1"/>
    </source>
</evidence>
<dbReference type="PRINTS" id="PR01217">
    <property type="entry name" value="PRICHEXTENSN"/>
</dbReference>
<evidence type="ECO:0000256" key="1">
    <source>
        <dbReference type="ARBA" id="ARBA00004125"/>
    </source>
</evidence>
<dbReference type="GO" id="GO:0003779">
    <property type="term" value="F:actin binding"/>
    <property type="evidence" value="ECO:0007669"/>
    <property type="project" value="UniProtKB-KW"/>
</dbReference>
<dbReference type="GO" id="GO:0005886">
    <property type="term" value="C:plasma membrane"/>
    <property type="evidence" value="ECO:0007669"/>
    <property type="project" value="UniProtKB-SubCell"/>
</dbReference>
<dbReference type="Proteomes" id="UP000308652">
    <property type="component" value="Unassembled WGS sequence"/>
</dbReference>
<dbReference type="EMBL" id="ML213591">
    <property type="protein sequence ID" value="TFK43561.1"/>
    <property type="molecule type" value="Genomic_DNA"/>
</dbReference>
<evidence type="ECO:0000256" key="5">
    <source>
        <dbReference type="ARBA" id="ARBA00020357"/>
    </source>
</evidence>
<feature type="compositionally biased region" description="Basic and acidic residues" evidence="12">
    <location>
        <begin position="450"/>
        <end position="471"/>
    </location>
</feature>
<dbReference type="CDD" id="cd00174">
    <property type="entry name" value="SH3"/>
    <property type="match status" value="1"/>
</dbReference>
<sequence>MAAPDPDKYLAILKASYDYAPQSDDEIPIKEDQLLYLLEKVDEDWWKVKIKGDTQETDSPVGLVPAAYVEQANHTSVAKVLYNYEAAAPGELSVQEDETLLVFDTDDDWLLCQSQKEERAGYVPGNYVETASEDEPSAVPARIVVPDSPPRPTSTYVDPAARVASAKVTADDIKTWAVSEIDKKGKKKKGTLGIGNGAVFFASEADKTPVQKWQTAEVLDVIVEKPKHVRIEIGGASPISLHFHTGSKENAEEITEKLESSKALSTPAIESAKSDTPRAVPSPLSSSPKKASVHFSAASPVIIPPRDQESEEEETDEPEPAPVAINGHSKTAPAAQNSEKAVALYDFAADGEDELSVAEGEQLTVLEKDGDEWWKCRNSRGLEGVVPASYVEVTSMPAVPAPPRAPPRPPVQQTPEDEEDDNNSEAQAAQEALDREEAERIQQQEEEERERERERAEKARKKAEAQQRARDAAAAAEAERRKRKEAAAARMSPPPAASTPRSPSRHDTAPSPGSSRPSAELGRPPPERTRMWHDRSGQFRVEAAFLGFTNGKLRLHKINGVIVEVPAEKMSIEDMRYVEKLSSRKSRAAPTATQRVSEDDIPLAISHPGASTSPQAKAVPPAKKAPKIDWFDFFLSAGCDLDDCTRYAASFERDKIDESILPDITDATMRSLGLREGDIIRVTKAIEKRKPTDNLHKPSANLQEQVRRDEELARQLQAQETGGRNSGSRSPAPNLFAGPGGVLKNPRRGRPQPSKSLPPSNVDLKAITTASDQIQRTSSPQTMSPAIARPSSAALPPRSSSTAPVASGFDDDAWTNRPSSTRPTSAAPPAVASPPPAPPVPALAPAPAAAAPSPTPTATTTASQPTATPSAQPAPAGLAKTTESDIFDQLARLSELRKSSTPSNPPPAASPSIVTPPQGYNSGLGMGASSAPMGQFTGIAPQPSPQPQTYNGPRGPFAPVPANQSLLQPLIPTQTGFNSFIPTRPSNNVSPFQSRLSPPFIGHQQTGIPPQQPMMSQATGVPFGGFNAVSPFQNPPSFQPVQSHITGFNPGMNQSVFSNGMSPPPPVPPLPSSTSNNTNPANIFAQMKSGTFANENESGIPQSSDKYDALRPNGLAPQATGWGQSYPSYMGYQH</sequence>
<feature type="region of interest" description="Disordered" evidence="12">
    <location>
        <begin position="690"/>
        <end position="959"/>
    </location>
</feature>
<dbReference type="CDD" id="cd11773">
    <property type="entry name" value="SH3_Sla1p_1"/>
    <property type="match status" value="1"/>
</dbReference>
<dbReference type="PRINTS" id="PR00452">
    <property type="entry name" value="SH3DOMAIN"/>
</dbReference>
<dbReference type="GO" id="GO:0010008">
    <property type="term" value="C:endosome membrane"/>
    <property type="evidence" value="ECO:0007669"/>
    <property type="project" value="UniProtKB-SubCell"/>
</dbReference>
<evidence type="ECO:0000256" key="3">
    <source>
        <dbReference type="ARBA" id="ARBA00004413"/>
    </source>
</evidence>
<feature type="compositionally biased region" description="Low complexity" evidence="12">
    <location>
        <begin position="817"/>
        <end position="830"/>
    </location>
</feature>
<evidence type="ECO:0000259" key="13">
    <source>
        <dbReference type="PROSITE" id="PS50002"/>
    </source>
</evidence>
<feature type="compositionally biased region" description="Low complexity" evidence="12">
    <location>
        <begin position="1072"/>
        <end position="1082"/>
    </location>
</feature>
<feature type="region of interest" description="Disordered" evidence="12">
    <location>
        <begin position="239"/>
        <end position="337"/>
    </location>
</feature>
<name>A0A5C3MQP8_9AGAR</name>
<dbReference type="Gene3D" id="2.30.30.40">
    <property type="entry name" value="SH3 Domains"/>
    <property type="match status" value="3"/>
</dbReference>
<dbReference type="GO" id="GO:0042802">
    <property type="term" value="F:identical protein binding"/>
    <property type="evidence" value="ECO:0007669"/>
    <property type="project" value="InterPro"/>
</dbReference>
<proteinExistence type="inferred from homology"/>
<evidence type="ECO:0000256" key="12">
    <source>
        <dbReference type="SAM" id="MobiDB-lite"/>
    </source>
</evidence>
<keyword evidence="10" id="KW-0963">Cytoplasm</keyword>
<dbReference type="SUPFAM" id="SSF50044">
    <property type="entry name" value="SH3-domain"/>
    <property type="match status" value="3"/>
</dbReference>